<dbReference type="HOGENOM" id="CLU_051657_0_0_5"/>
<evidence type="ECO:0000313" key="6">
    <source>
        <dbReference type="EMBL" id="ADM08231.1"/>
    </source>
</evidence>
<dbReference type="KEGG" id="pbr:PB2503_00752"/>
<accession>E0TB22</accession>
<keyword evidence="7" id="KW-1185">Reference proteome</keyword>
<evidence type="ECO:0000256" key="1">
    <source>
        <dbReference type="ARBA" id="ARBA00008857"/>
    </source>
</evidence>
<organism evidence="6 7">
    <name type="scientific">Parvularcula bermudensis (strain ATCC BAA-594 / HTCC2503 / KCTC 12087)</name>
    <dbReference type="NCBI Taxonomy" id="314260"/>
    <lineage>
        <taxon>Bacteria</taxon>
        <taxon>Pseudomonadati</taxon>
        <taxon>Pseudomonadota</taxon>
        <taxon>Alphaproteobacteria</taxon>
        <taxon>Parvularculales</taxon>
        <taxon>Parvularculaceae</taxon>
        <taxon>Parvularcula</taxon>
    </lineage>
</organism>
<dbReference type="Pfam" id="PF20172">
    <property type="entry name" value="DUF6538"/>
    <property type="match status" value="1"/>
</dbReference>
<dbReference type="PANTHER" id="PTHR30349">
    <property type="entry name" value="PHAGE INTEGRASE-RELATED"/>
    <property type="match status" value="1"/>
</dbReference>
<dbReference type="PANTHER" id="PTHR30349:SF41">
    <property type="entry name" value="INTEGRASE_RECOMBINASE PROTEIN MJ0367-RELATED"/>
    <property type="match status" value="1"/>
</dbReference>
<reference evidence="6 7" key="2">
    <citation type="journal article" date="2011" name="J. Bacteriol.">
        <title>Complete genome sequence of strain HTCC2503T of Parvularcula bermudensis, the type species of the order "Parvularculales" in the class Alphaproteobacteria.</title>
        <authorList>
            <person name="Oh H.M."/>
            <person name="Kang I."/>
            <person name="Vergin K.L."/>
            <person name="Kang D."/>
            <person name="Rhee K.H."/>
            <person name="Giovannoni S.J."/>
            <person name="Cho J.C."/>
        </authorList>
    </citation>
    <scope>NUCLEOTIDE SEQUENCE [LARGE SCALE GENOMIC DNA]</scope>
    <source>
        <strain evidence="7">ATCC BAA-594 / HTCC2503 / KCTC 12087</strain>
    </source>
</reference>
<comment type="similarity">
    <text evidence="1">Belongs to the 'phage' integrase family.</text>
</comment>
<dbReference type="InterPro" id="IPR013762">
    <property type="entry name" value="Integrase-like_cat_sf"/>
</dbReference>
<evidence type="ECO:0000256" key="3">
    <source>
        <dbReference type="ARBA" id="ARBA00023125"/>
    </source>
</evidence>
<feature type="domain" description="Tyr recombinase" evidence="5">
    <location>
        <begin position="270"/>
        <end position="450"/>
    </location>
</feature>
<dbReference type="EMBL" id="CP002156">
    <property type="protein sequence ID" value="ADM08231.1"/>
    <property type="molecule type" value="Genomic_DNA"/>
</dbReference>
<dbReference type="InterPro" id="IPR002104">
    <property type="entry name" value="Integrase_catalytic"/>
</dbReference>
<name>E0TB22_PARBH</name>
<evidence type="ECO:0000256" key="2">
    <source>
        <dbReference type="ARBA" id="ARBA00022908"/>
    </source>
</evidence>
<dbReference type="Gene3D" id="1.10.443.10">
    <property type="entry name" value="Intergrase catalytic core"/>
    <property type="match status" value="1"/>
</dbReference>
<dbReference type="Gene3D" id="1.10.150.130">
    <property type="match status" value="1"/>
</dbReference>
<proteinExistence type="inferred from homology"/>
<sequence>MVSRSDADRYLKSRGRRWWYCRRVPTRFAHLDTRGTIRESLGTDSLEVARLRRDHLAEADDAYWQGLALAAAGEGGAEALGALRQRHKAAQTRALAAGFTYRTVDRLAATPDLDDLVERLLAVRERSHSDDIAPREAEALLGGAPQPPVRVSDAFEIYLREIAFNDTLYKSPRQRYSWEKTKRTSIGYFIDQVGDLVLTEITRDHALDYQRWWSAQVKPTDPKAKPVAPNTANRHIGNIRTLYTSYFKHIGEEERPNPFRGIHFKAKSRTEVPPFENDWVRSRILKPGALLGLNLDLQVITYMLIETGCRPSEIINLQLEDIVLEAAVPHIAIRARTSREIKTLTSAREIPLVGVALEAAKRARGGFPRYQDKSELFSANMMKGFRRRGLFPTPDHVIYSFRHAFEKRMQEANIDYGLRCLLMGHKTTRPVYGDGGSLAYRRDELLKIAHPFSPEIFERLDDEVASR</sequence>
<gene>
    <name evidence="6" type="ordered locus">PB2503_00752</name>
</gene>
<dbReference type="InterPro" id="IPR046668">
    <property type="entry name" value="DUF6538"/>
</dbReference>
<dbReference type="InterPro" id="IPR010998">
    <property type="entry name" value="Integrase_recombinase_N"/>
</dbReference>
<dbReference type="GO" id="GO:0015074">
    <property type="term" value="P:DNA integration"/>
    <property type="evidence" value="ECO:0007669"/>
    <property type="project" value="UniProtKB-KW"/>
</dbReference>
<keyword evidence="3" id="KW-0238">DNA-binding</keyword>
<dbReference type="GO" id="GO:0003677">
    <property type="term" value="F:DNA binding"/>
    <property type="evidence" value="ECO:0007669"/>
    <property type="project" value="UniProtKB-KW"/>
</dbReference>
<evidence type="ECO:0000313" key="7">
    <source>
        <dbReference type="Proteomes" id="UP000001302"/>
    </source>
</evidence>
<dbReference type="STRING" id="314260.PB2503_00752"/>
<keyword evidence="4" id="KW-0233">DNA recombination</keyword>
<dbReference type="SUPFAM" id="SSF56349">
    <property type="entry name" value="DNA breaking-rejoining enzymes"/>
    <property type="match status" value="1"/>
</dbReference>
<dbReference type="InterPro" id="IPR050090">
    <property type="entry name" value="Tyrosine_recombinase_XerCD"/>
</dbReference>
<dbReference type="eggNOG" id="COG4974">
    <property type="taxonomic scope" value="Bacteria"/>
</dbReference>
<evidence type="ECO:0000259" key="5">
    <source>
        <dbReference type="PROSITE" id="PS51898"/>
    </source>
</evidence>
<protein>
    <submittedName>
        <fullName evidence="6">Possible phage integrase family protein</fullName>
    </submittedName>
</protein>
<keyword evidence="2" id="KW-0229">DNA integration</keyword>
<evidence type="ECO:0000256" key="4">
    <source>
        <dbReference type="ARBA" id="ARBA00023172"/>
    </source>
</evidence>
<dbReference type="Proteomes" id="UP000001302">
    <property type="component" value="Chromosome"/>
</dbReference>
<reference evidence="7" key="1">
    <citation type="submission" date="2010-08" db="EMBL/GenBank/DDBJ databases">
        <title>Genome sequence of Parvularcula bermudensis HTCC2503.</title>
        <authorList>
            <person name="Kang D.-M."/>
            <person name="Oh H.-M."/>
            <person name="Cho J.-C."/>
        </authorList>
    </citation>
    <scope>NUCLEOTIDE SEQUENCE [LARGE SCALE GENOMIC DNA]</scope>
    <source>
        <strain evidence="7">ATCC BAA-594 / HTCC2503 / KCTC 12087</strain>
    </source>
</reference>
<dbReference type="PROSITE" id="PS51898">
    <property type="entry name" value="TYR_RECOMBINASE"/>
    <property type="match status" value="1"/>
</dbReference>
<dbReference type="AlphaFoldDB" id="E0TB22"/>
<dbReference type="InterPro" id="IPR011010">
    <property type="entry name" value="DNA_brk_join_enz"/>
</dbReference>
<dbReference type="GO" id="GO:0006310">
    <property type="term" value="P:DNA recombination"/>
    <property type="evidence" value="ECO:0007669"/>
    <property type="project" value="UniProtKB-KW"/>
</dbReference>